<keyword evidence="2" id="KW-1185">Reference proteome</keyword>
<reference evidence="1" key="1">
    <citation type="submission" date="2024-09" db="EMBL/GenBank/DDBJ databases">
        <title>Draft Genome Sequences of Neofusicoccum parvum.</title>
        <authorList>
            <person name="Ashida A."/>
            <person name="Camagna M."/>
            <person name="Tanaka A."/>
            <person name="Takemoto D."/>
        </authorList>
    </citation>
    <scope>NUCLEOTIDE SEQUENCE</scope>
    <source>
        <strain evidence="1">PPO83</strain>
    </source>
</reference>
<organism evidence="1 2">
    <name type="scientific">Neofusicoccum parvum</name>
    <dbReference type="NCBI Taxonomy" id="310453"/>
    <lineage>
        <taxon>Eukaryota</taxon>
        <taxon>Fungi</taxon>
        <taxon>Dikarya</taxon>
        <taxon>Ascomycota</taxon>
        <taxon>Pezizomycotina</taxon>
        <taxon>Dothideomycetes</taxon>
        <taxon>Dothideomycetes incertae sedis</taxon>
        <taxon>Botryosphaeriales</taxon>
        <taxon>Botryosphaeriaceae</taxon>
        <taxon>Neofusicoccum</taxon>
    </lineage>
</organism>
<proteinExistence type="predicted"/>
<name>A0ACB5RSB0_9PEZI</name>
<protein>
    <submittedName>
        <fullName evidence="1">Uncharacterized protein</fullName>
    </submittedName>
</protein>
<sequence length="657" mass="74530">MLRREPPVRPHALGDEMRSSYRSNFTNSSSGFIDASGTERSSIISERSGVSNTPYTTDHEQTDAEKTDFEKTDVETDAETYAEPEGMTVEDAIDMYEMGFEDDPEEIPEGSDEGYASQVPTNITPEEAQTPPRMRRHSTSSLRDSALGSELPADHDISYVTPGGRADRASRIMLEQEIAARQPPPHSARSGKSHKSTGSKVMMKEKTFSQMLASKTPMAKEQVAVAAGSSIPRDRYGFKKATQYITVEQYDAWNGPYREYTERRRKKWQNLMRQHGLPQEKPARFPPRSEKVKRFIRKGIPPEWRGAAWFYYGGGPARQAANPGLYWELIEQVNEGKLSEQDREHIERDLNRTFPDNVRFRPESRASMNAAHLLDTRSTDLTPECETPILRALRRVLQAFAVHNPGIGYCQSLNFLAGLLLIFLDEDEEKAFIMLDIITSIHLPGTHGRVLEANIDIGVLMHSIRESMPAIWNKIDDTKEFEPNVTTSSARLPTVSLAMTSWFMSLFVGNFPIETVLRVWDSFFYEGSKTLFRIALAILKIGEAEIRAISDPMEVFQIIQTLPRRLIDPNSLMEACFRRRNGFGHIKQETIDARRVERRRAHQADIARISGNWAAKFPNKKEVDAQSVRSKAGGVRRAASKRFKTKRRARTDQVQGK</sequence>
<accession>A0ACB5RSB0</accession>
<dbReference type="EMBL" id="BSXG01000007">
    <property type="protein sequence ID" value="GME23422.1"/>
    <property type="molecule type" value="Genomic_DNA"/>
</dbReference>
<evidence type="ECO:0000313" key="1">
    <source>
        <dbReference type="EMBL" id="GME23422.1"/>
    </source>
</evidence>
<comment type="caution">
    <text evidence="1">The sequence shown here is derived from an EMBL/GenBank/DDBJ whole genome shotgun (WGS) entry which is preliminary data.</text>
</comment>
<evidence type="ECO:0000313" key="2">
    <source>
        <dbReference type="Proteomes" id="UP001165186"/>
    </source>
</evidence>
<dbReference type="Proteomes" id="UP001165186">
    <property type="component" value="Unassembled WGS sequence"/>
</dbReference>
<gene>
    <name evidence="1" type="primary">g6216</name>
    <name evidence="1" type="ORF">NpPPO83_00006216</name>
</gene>